<dbReference type="InterPro" id="IPR003593">
    <property type="entry name" value="AAA+_ATPase"/>
</dbReference>
<feature type="transmembrane region" description="Helical" evidence="7">
    <location>
        <begin position="28"/>
        <end position="50"/>
    </location>
</feature>
<dbReference type="CDD" id="cd03228">
    <property type="entry name" value="ABCC_MRP_Like"/>
    <property type="match status" value="1"/>
</dbReference>
<feature type="transmembrane region" description="Helical" evidence="7">
    <location>
        <begin position="253"/>
        <end position="275"/>
    </location>
</feature>
<sequence>MKKQMNKKNRLREYIIFMNSNMVNIKKYLPYIVILSLILSIISFFIAVISKNMIDYLLHIDKDVNILIPTVISLYVLSAIISYGYTILHSIFYDKYKIKIQKVFYKSLLTADYVFFISLGNSDIYYRMFTDISTMVQYYIRLIVNIPIKFLVLMGTTIILVLWSPIICVLFYILVLVQMILVFIFKNKIKKNYKVLKEKEEALIQDISENCQRIDIIRSLNLVNYCTEDAENSFEKYYQQDIKLTSISKLHNILLSLISQLWNVVILIVGVQQIFTGNLSIGTLMGISILATYLSSAINEFFNIAINYQSTIVCYDRFCEYYNRSTSTAALNNPSTFSFNKYIDFKKITYSYSNGKTVFYNFNLRLNKDSIYLIKGSNGSGKTTLSRLIARFITPQTGDIYIDDKLLSSISENSFRKNVIYVNSFPMLLNKSIYENIVLNAKYSESEFDNIIELCKLQNVINKHGKYSPKGLRAGGLSQGEVQKISLARAFIRKPQILILDEPTAHVDYESAIDLIDAIKNFQTNNHSLIIICSHDIRLNSVSNNIVDLAKK</sequence>
<evidence type="ECO:0000259" key="8">
    <source>
        <dbReference type="PROSITE" id="PS50893"/>
    </source>
</evidence>
<evidence type="ECO:0008006" key="12">
    <source>
        <dbReference type="Google" id="ProtNLM"/>
    </source>
</evidence>
<dbReference type="SUPFAM" id="SSF52540">
    <property type="entry name" value="P-loop containing nucleoside triphosphate hydrolases"/>
    <property type="match status" value="1"/>
</dbReference>
<dbReference type="GO" id="GO:0005886">
    <property type="term" value="C:plasma membrane"/>
    <property type="evidence" value="ECO:0007669"/>
    <property type="project" value="UniProtKB-SubCell"/>
</dbReference>
<organism evidence="10 11">
    <name type="scientific">Mageeibacillus indolicus</name>
    <dbReference type="NCBI Taxonomy" id="884684"/>
    <lineage>
        <taxon>Bacteria</taxon>
        <taxon>Bacillati</taxon>
        <taxon>Bacillota</taxon>
        <taxon>Clostridia</taxon>
        <taxon>Eubacteriales</taxon>
        <taxon>Oscillospiraceae</taxon>
        <taxon>Mageeibacillus</taxon>
    </lineage>
</organism>
<dbReference type="PROSITE" id="PS50929">
    <property type="entry name" value="ABC_TM1F"/>
    <property type="match status" value="1"/>
</dbReference>
<feature type="transmembrane region" description="Helical" evidence="7">
    <location>
        <begin position="281"/>
        <end position="302"/>
    </location>
</feature>
<evidence type="ECO:0000313" key="11">
    <source>
        <dbReference type="Proteomes" id="UP000236394"/>
    </source>
</evidence>
<comment type="caution">
    <text evidence="10">The sequence shown here is derived from an EMBL/GenBank/DDBJ whole genome shotgun (WGS) entry which is preliminary data.</text>
</comment>
<dbReference type="Pfam" id="PF00664">
    <property type="entry name" value="ABC_membrane"/>
    <property type="match status" value="1"/>
</dbReference>
<evidence type="ECO:0000256" key="7">
    <source>
        <dbReference type="SAM" id="Phobius"/>
    </source>
</evidence>
<reference evidence="11" key="1">
    <citation type="submission" date="2017-04" db="EMBL/GenBank/DDBJ databases">
        <authorList>
            <person name="Bumgarner R.E."/>
            <person name="Fredricks D.N."/>
            <person name="Srinivasan S."/>
        </authorList>
    </citation>
    <scope>NUCLEOTIDE SEQUENCE [LARGE SCALE GENOMIC DNA]</scope>
    <source>
        <strain evidence="11">KA00405</strain>
    </source>
</reference>
<keyword evidence="2 7" id="KW-0812">Transmembrane</keyword>
<dbReference type="Gene3D" id="1.20.1560.10">
    <property type="entry name" value="ABC transporter type 1, transmembrane domain"/>
    <property type="match status" value="1"/>
</dbReference>
<feature type="transmembrane region" description="Helical" evidence="7">
    <location>
        <begin position="138"/>
        <end position="163"/>
    </location>
</feature>
<keyword evidence="6 7" id="KW-0472">Membrane</keyword>
<evidence type="ECO:0000256" key="4">
    <source>
        <dbReference type="ARBA" id="ARBA00022840"/>
    </source>
</evidence>
<dbReference type="SMART" id="SM00382">
    <property type="entry name" value="AAA"/>
    <property type="match status" value="1"/>
</dbReference>
<dbReference type="PANTHER" id="PTHR43394">
    <property type="entry name" value="ATP-DEPENDENT PERMEASE MDL1, MITOCHONDRIAL"/>
    <property type="match status" value="1"/>
</dbReference>
<feature type="transmembrane region" description="Helical" evidence="7">
    <location>
        <begin position="70"/>
        <end position="92"/>
    </location>
</feature>
<dbReference type="AlphaFoldDB" id="A0A2J8B1Y7"/>
<accession>A0A2J8B1Y7</accession>
<dbReference type="InterPro" id="IPR036640">
    <property type="entry name" value="ABC1_TM_sf"/>
</dbReference>
<feature type="transmembrane region" description="Helical" evidence="7">
    <location>
        <begin position="169"/>
        <end position="185"/>
    </location>
</feature>
<evidence type="ECO:0000256" key="6">
    <source>
        <dbReference type="ARBA" id="ARBA00023136"/>
    </source>
</evidence>
<keyword evidence="3" id="KW-0547">Nucleotide-binding</keyword>
<dbReference type="InterPro" id="IPR011527">
    <property type="entry name" value="ABC1_TM_dom"/>
</dbReference>
<dbReference type="SUPFAM" id="SSF90123">
    <property type="entry name" value="ABC transporter transmembrane region"/>
    <property type="match status" value="1"/>
</dbReference>
<dbReference type="PANTHER" id="PTHR43394:SF1">
    <property type="entry name" value="ATP-BINDING CASSETTE SUB-FAMILY B MEMBER 10, MITOCHONDRIAL"/>
    <property type="match status" value="1"/>
</dbReference>
<feature type="domain" description="ABC transmembrane type-1" evidence="9">
    <location>
        <begin position="32"/>
        <end position="310"/>
    </location>
</feature>
<evidence type="ECO:0000256" key="1">
    <source>
        <dbReference type="ARBA" id="ARBA00004651"/>
    </source>
</evidence>
<dbReference type="Pfam" id="PF00005">
    <property type="entry name" value="ABC_tran"/>
    <property type="match status" value="1"/>
</dbReference>
<dbReference type="GO" id="GO:0015421">
    <property type="term" value="F:ABC-type oligopeptide transporter activity"/>
    <property type="evidence" value="ECO:0007669"/>
    <property type="project" value="TreeGrafter"/>
</dbReference>
<comment type="subcellular location">
    <subcellularLocation>
        <location evidence="1">Cell membrane</location>
        <topology evidence="1">Multi-pass membrane protein</topology>
    </subcellularLocation>
</comment>
<protein>
    <recommendedName>
        <fullName evidence="12">ABC transporter, ATP-binding protein</fullName>
    </recommendedName>
</protein>
<keyword evidence="4" id="KW-0067">ATP-binding</keyword>
<evidence type="ECO:0000256" key="5">
    <source>
        <dbReference type="ARBA" id="ARBA00022989"/>
    </source>
</evidence>
<dbReference type="InterPro" id="IPR003439">
    <property type="entry name" value="ABC_transporter-like_ATP-bd"/>
</dbReference>
<dbReference type="InterPro" id="IPR027417">
    <property type="entry name" value="P-loop_NTPase"/>
</dbReference>
<gene>
    <name evidence="10" type="ORF">B7R76_04285</name>
</gene>
<dbReference type="Gene3D" id="3.40.50.300">
    <property type="entry name" value="P-loop containing nucleotide triphosphate hydrolases"/>
    <property type="match status" value="1"/>
</dbReference>
<dbReference type="PROSITE" id="PS50893">
    <property type="entry name" value="ABC_TRANSPORTER_2"/>
    <property type="match status" value="1"/>
</dbReference>
<dbReference type="InterPro" id="IPR039421">
    <property type="entry name" value="Type_1_exporter"/>
</dbReference>
<dbReference type="GO" id="GO:0016887">
    <property type="term" value="F:ATP hydrolysis activity"/>
    <property type="evidence" value="ECO:0007669"/>
    <property type="project" value="InterPro"/>
</dbReference>
<feature type="domain" description="ABC transporter" evidence="8">
    <location>
        <begin position="343"/>
        <end position="550"/>
    </location>
</feature>
<dbReference type="EMBL" id="NBZD01000002">
    <property type="protein sequence ID" value="PNH18779.1"/>
    <property type="molecule type" value="Genomic_DNA"/>
</dbReference>
<evidence type="ECO:0000256" key="3">
    <source>
        <dbReference type="ARBA" id="ARBA00022741"/>
    </source>
</evidence>
<evidence type="ECO:0000313" key="10">
    <source>
        <dbReference type="EMBL" id="PNH18779.1"/>
    </source>
</evidence>
<evidence type="ECO:0000256" key="2">
    <source>
        <dbReference type="ARBA" id="ARBA00022692"/>
    </source>
</evidence>
<evidence type="ECO:0000259" key="9">
    <source>
        <dbReference type="PROSITE" id="PS50929"/>
    </source>
</evidence>
<dbReference type="CDD" id="cd07346">
    <property type="entry name" value="ABC_6TM_exporters"/>
    <property type="match status" value="1"/>
</dbReference>
<proteinExistence type="predicted"/>
<keyword evidence="5 7" id="KW-1133">Transmembrane helix</keyword>
<dbReference type="Proteomes" id="UP000236394">
    <property type="component" value="Unassembled WGS sequence"/>
</dbReference>
<name>A0A2J8B1Y7_9FIRM</name>
<dbReference type="GO" id="GO:0005524">
    <property type="term" value="F:ATP binding"/>
    <property type="evidence" value="ECO:0007669"/>
    <property type="project" value="UniProtKB-KW"/>
</dbReference>